<reference evidence="1" key="1">
    <citation type="submission" date="2021-03" db="EMBL/GenBank/DDBJ databases">
        <authorList>
            <person name="Stanton E."/>
        </authorList>
    </citation>
    <scope>NUCLEOTIDE SEQUENCE</scope>
    <source>
        <strain evidence="1">2020EL-00113</strain>
    </source>
</reference>
<gene>
    <name evidence="1" type="primary">csy2</name>
    <name evidence="1" type="ORF">J7T18_10565</name>
</gene>
<dbReference type="InterPro" id="IPR013398">
    <property type="entry name" value="CRISPR-assoc_prot_Csy2"/>
</dbReference>
<proteinExistence type="predicted"/>
<dbReference type="AlphaFoldDB" id="A0A8I2AEM5"/>
<sequence>MSSTYILKLPHLKIHNANALSSPYTIGFPAMTAWLGFMHALERKLGDDGSLNIILDSIAIISHDCDLQTYRGANDYVSSIVGTGNPLNSDGSRSAFIEEARCHLDVSLLIKYGIKNNKVIEGLPEYSPLLDVIHDLVMTMKLAGGDILSLGKPSVHILPSEDANGKYRQKLLNSVMPGYALIERRDLMIGAMNNGQDAIDALLDHVVVENYCVDTGKENGNKMSFEWRTQRKTAGWIVPIATGYQGISPLGQAKNQRDSEVPHRFAESVVTLGEFVLANRVNNIHDILWGFKFVESQNLYLCQQVAANFISSGE</sequence>
<comment type="caution">
    <text evidence="1">The sequence shown here is derived from an EMBL/GenBank/DDBJ whole genome shotgun (WGS) entry which is preliminary data.</text>
</comment>
<evidence type="ECO:0000313" key="1">
    <source>
        <dbReference type="EMBL" id="MBQ0268738.1"/>
    </source>
</evidence>
<dbReference type="EMBL" id="JAGKLY010000003">
    <property type="protein sequence ID" value="MBQ0268738.1"/>
    <property type="molecule type" value="Genomic_DNA"/>
</dbReference>
<accession>A0A8I2AEM5</accession>
<dbReference type="Proteomes" id="UP000674270">
    <property type="component" value="Unassembled WGS sequence"/>
</dbReference>
<dbReference type="RefSeq" id="WP_210843782.1">
    <property type="nucleotide sequence ID" value="NZ_JAGKLY010000003.1"/>
</dbReference>
<dbReference type="NCBIfam" id="TIGR02565">
    <property type="entry name" value="cas_Csy2"/>
    <property type="match status" value="1"/>
</dbReference>
<dbReference type="Pfam" id="PF09614">
    <property type="entry name" value="Cas_Csy2"/>
    <property type="match status" value="1"/>
</dbReference>
<organism evidence="1 2">
    <name type="scientific">Providencia huaxiensis</name>
    <dbReference type="NCBI Taxonomy" id="2027290"/>
    <lineage>
        <taxon>Bacteria</taxon>
        <taxon>Pseudomonadati</taxon>
        <taxon>Pseudomonadota</taxon>
        <taxon>Gammaproteobacteria</taxon>
        <taxon>Enterobacterales</taxon>
        <taxon>Morganellaceae</taxon>
        <taxon>Providencia</taxon>
    </lineage>
</organism>
<protein>
    <submittedName>
        <fullName evidence="1">Type I-F CRISPR-associated protein Csy2</fullName>
    </submittedName>
</protein>
<name>A0A8I2AEM5_9GAMM</name>
<dbReference type="CDD" id="cd09736">
    <property type="entry name" value="Csy2_I-F"/>
    <property type="match status" value="1"/>
</dbReference>
<evidence type="ECO:0000313" key="2">
    <source>
        <dbReference type="Proteomes" id="UP000674270"/>
    </source>
</evidence>